<protein>
    <submittedName>
        <fullName evidence="3">Helix-turn-helix transcriptional regulator</fullName>
    </submittedName>
</protein>
<dbReference type="InterPro" id="IPR024370">
    <property type="entry name" value="PBP_domain"/>
</dbReference>
<dbReference type="Gene3D" id="1.10.10.10">
    <property type="entry name" value="Winged helix-like DNA-binding domain superfamily/Winged helix DNA-binding domain"/>
    <property type="match status" value="1"/>
</dbReference>
<dbReference type="Proteomes" id="UP000613011">
    <property type="component" value="Unassembled WGS sequence"/>
</dbReference>
<dbReference type="EMBL" id="JAEQNA010000015">
    <property type="protein sequence ID" value="MBL0423396.1"/>
    <property type="molecule type" value="Genomic_DNA"/>
</dbReference>
<evidence type="ECO:0000259" key="1">
    <source>
        <dbReference type="Pfam" id="PF00126"/>
    </source>
</evidence>
<comment type="caution">
    <text evidence="3">The sequence shown here is derived from an EMBL/GenBank/DDBJ whole genome shotgun (WGS) entry which is preliminary data.</text>
</comment>
<reference evidence="3" key="1">
    <citation type="submission" date="2021-01" db="EMBL/GenBank/DDBJ databases">
        <title>Ramlibacter sp. strain AW1 16S ribosomal RNA gene Genome sequencing and assembly.</title>
        <authorList>
            <person name="Kang M."/>
        </authorList>
    </citation>
    <scope>NUCLEOTIDE SEQUENCE</scope>
    <source>
        <strain evidence="3">AW1</strain>
    </source>
</reference>
<dbReference type="InterPro" id="IPR000847">
    <property type="entry name" value="LysR_HTH_N"/>
</dbReference>
<sequence>MHKVDLSYALTAAPGARGIHNPLIELLQAVREQGSITGAARVLGQSYRHVWGELRRWESELQHGLIVWDKGQPARLTPFGEKLLWAERQAQARLAPQIEALHADLERAFAVVFDESAQVLSLHASHDDGIAALREHAAAGGLHLDIRFVGSVDAIAALNQGRCTLAGFHTPPSPAAGTLAQRQYQPLLKPGLHKIIGFARRWQGLVVTPGNPLGIASLAQVARQGLRYVNRPLGTGTRLLAEQMLLDAGLEPRAVAGWDRTEPSHAAVVQAVASGEADAGLATEAAARAAAMGFVPLVQEDYFLVCLKSTLETPPLRRLRQVLSTPAWQQRLERLPGYTPRRSGDVLSLSAELPWWRFGSGRSRRPDRAD</sequence>
<evidence type="ECO:0000313" key="3">
    <source>
        <dbReference type="EMBL" id="MBL0423396.1"/>
    </source>
</evidence>
<dbReference type="InterPro" id="IPR036388">
    <property type="entry name" value="WH-like_DNA-bd_sf"/>
</dbReference>
<dbReference type="PANTHER" id="PTHR38431:SF1">
    <property type="entry name" value="BLL2305 PROTEIN"/>
    <property type="match status" value="1"/>
</dbReference>
<dbReference type="Pfam" id="PF00126">
    <property type="entry name" value="HTH_1"/>
    <property type="match status" value="1"/>
</dbReference>
<dbReference type="GO" id="GO:0003700">
    <property type="term" value="F:DNA-binding transcription factor activity"/>
    <property type="evidence" value="ECO:0007669"/>
    <property type="project" value="InterPro"/>
</dbReference>
<gene>
    <name evidence="3" type="ORF">JI739_23875</name>
</gene>
<feature type="domain" description="HTH lysR-type" evidence="1">
    <location>
        <begin position="24"/>
        <end position="81"/>
    </location>
</feature>
<evidence type="ECO:0000259" key="2">
    <source>
        <dbReference type="Pfam" id="PF12727"/>
    </source>
</evidence>
<dbReference type="InterPro" id="IPR036390">
    <property type="entry name" value="WH_DNA-bd_sf"/>
</dbReference>
<feature type="domain" description="PBP" evidence="2">
    <location>
        <begin position="138"/>
        <end position="323"/>
    </location>
</feature>
<dbReference type="SUPFAM" id="SSF53850">
    <property type="entry name" value="Periplasmic binding protein-like II"/>
    <property type="match status" value="1"/>
</dbReference>
<proteinExistence type="predicted"/>
<evidence type="ECO:0000313" key="4">
    <source>
        <dbReference type="Proteomes" id="UP000613011"/>
    </source>
</evidence>
<dbReference type="Gene3D" id="3.40.190.10">
    <property type="entry name" value="Periplasmic binding protein-like II"/>
    <property type="match status" value="1"/>
</dbReference>
<keyword evidence="4" id="KW-1185">Reference proteome</keyword>
<dbReference type="AlphaFoldDB" id="A0A937D9P2"/>
<organism evidence="3 4">
    <name type="scientific">Ramlibacter aurantiacus</name>
    <dbReference type="NCBI Taxonomy" id="2801330"/>
    <lineage>
        <taxon>Bacteria</taxon>
        <taxon>Pseudomonadati</taxon>
        <taxon>Pseudomonadota</taxon>
        <taxon>Betaproteobacteria</taxon>
        <taxon>Burkholderiales</taxon>
        <taxon>Comamonadaceae</taxon>
        <taxon>Ramlibacter</taxon>
    </lineage>
</organism>
<accession>A0A937D9P2</accession>
<name>A0A937D9P2_9BURK</name>
<dbReference type="Pfam" id="PF12727">
    <property type="entry name" value="PBP_like"/>
    <property type="match status" value="1"/>
</dbReference>
<dbReference type="PANTHER" id="PTHR38431">
    <property type="entry name" value="BLL2305 PROTEIN"/>
    <property type="match status" value="1"/>
</dbReference>
<dbReference type="SUPFAM" id="SSF46785">
    <property type="entry name" value="Winged helix' DNA-binding domain"/>
    <property type="match status" value="1"/>
</dbReference>
<dbReference type="RefSeq" id="WP_201686532.1">
    <property type="nucleotide sequence ID" value="NZ_JAEQNA010000015.1"/>
</dbReference>